<reference evidence="1 2" key="1">
    <citation type="submission" date="2021-07" db="EMBL/GenBank/DDBJ databases">
        <title>The Aristolochia fimbriata genome: insights into angiosperm evolution, floral development and chemical biosynthesis.</title>
        <authorList>
            <person name="Jiao Y."/>
        </authorList>
    </citation>
    <scope>NUCLEOTIDE SEQUENCE [LARGE SCALE GENOMIC DNA]</scope>
    <source>
        <strain evidence="1">IBCAS-2021</strain>
        <tissue evidence="1">Leaf</tissue>
    </source>
</reference>
<dbReference type="EMBL" id="JAINDJ010000008">
    <property type="protein sequence ID" value="KAG9439956.1"/>
    <property type="molecule type" value="Genomic_DNA"/>
</dbReference>
<sequence length="83" mass="9289">MKSGKSDGAIAREVFTCSLVPVGGFLEVKHLTKWKALSSFFRFPSLQLKRLSSRTFLQKKKNISVRISLTIIQSHVSNSCNFG</sequence>
<evidence type="ECO:0000313" key="1">
    <source>
        <dbReference type="EMBL" id="KAG9439956.1"/>
    </source>
</evidence>
<evidence type="ECO:0000313" key="2">
    <source>
        <dbReference type="Proteomes" id="UP000825729"/>
    </source>
</evidence>
<dbReference type="AlphaFoldDB" id="A0AAV7DUR6"/>
<protein>
    <submittedName>
        <fullName evidence="1">Uncharacterized protein</fullName>
    </submittedName>
</protein>
<name>A0AAV7DUR6_ARIFI</name>
<dbReference type="Proteomes" id="UP000825729">
    <property type="component" value="Unassembled WGS sequence"/>
</dbReference>
<organism evidence="1 2">
    <name type="scientific">Aristolochia fimbriata</name>
    <name type="common">White veined hardy Dutchman's pipe vine</name>
    <dbReference type="NCBI Taxonomy" id="158543"/>
    <lineage>
        <taxon>Eukaryota</taxon>
        <taxon>Viridiplantae</taxon>
        <taxon>Streptophyta</taxon>
        <taxon>Embryophyta</taxon>
        <taxon>Tracheophyta</taxon>
        <taxon>Spermatophyta</taxon>
        <taxon>Magnoliopsida</taxon>
        <taxon>Magnoliidae</taxon>
        <taxon>Piperales</taxon>
        <taxon>Aristolochiaceae</taxon>
        <taxon>Aristolochia</taxon>
    </lineage>
</organism>
<proteinExistence type="predicted"/>
<comment type="caution">
    <text evidence="1">The sequence shown here is derived from an EMBL/GenBank/DDBJ whole genome shotgun (WGS) entry which is preliminary data.</text>
</comment>
<accession>A0AAV7DUR6</accession>
<keyword evidence="2" id="KW-1185">Reference proteome</keyword>
<gene>
    <name evidence="1" type="ORF">H6P81_020121</name>
</gene>